<dbReference type="Pfam" id="PF04851">
    <property type="entry name" value="ResIII"/>
    <property type="match status" value="1"/>
</dbReference>
<dbReference type="Gene3D" id="3.40.50.300">
    <property type="entry name" value="P-loop containing nucleotide triphosphate hydrolases"/>
    <property type="match status" value="2"/>
</dbReference>
<keyword evidence="4" id="KW-1185">Reference proteome</keyword>
<gene>
    <name evidence="3" type="ORF">SAMN05444377_10497</name>
</gene>
<keyword evidence="3" id="KW-0378">Hydrolase</keyword>
<dbReference type="AlphaFoldDB" id="A0A1M4Z9V1"/>
<dbReference type="PROSITE" id="PS51194">
    <property type="entry name" value="HELICASE_CTER"/>
    <property type="match status" value="1"/>
</dbReference>
<dbReference type="GO" id="GO:0061749">
    <property type="term" value="F:forked DNA-dependent helicase activity"/>
    <property type="evidence" value="ECO:0007669"/>
    <property type="project" value="TreeGrafter"/>
</dbReference>
<keyword evidence="3" id="KW-0347">Helicase</keyword>
<evidence type="ECO:0000259" key="1">
    <source>
        <dbReference type="PROSITE" id="PS51192"/>
    </source>
</evidence>
<dbReference type="InterPro" id="IPR006935">
    <property type="entry name" value="Helicase/UvrB_N"/>
</dbReference>
<dbReference type="Pfam" id="PF00271">
    <property type="entry name" value="Helicase_C"/>
    <property type="match status" value="1"/>
</dbReference>
<keyword evidence="3" id="KW-0067">ATP-binding</keyword>
<reference evidence="3 4" key="1">
    <citation type="submission" date="2016-11" db="EMBL/GenBank/DDBJ databases">
        <authorList>
            <person name="Jaros S."/>
            <person name="Januszkiewicz K."/>
            <person name="Wedrychowicz H."/>
        </authorList>
    </citation>
    <scope>NUCLEOTIDE SEQUENCE [LARGE SCALE GENOMIC DNA]</scope>
    <source>
        <strain evidence="3 4">DSM 25660</strain>
    </source>
</reference>
<dbReference type="GO" id="GO:0000403">
    <property type="term" value="F:Y-form DNA binding"/>
    <property type="evidence" value="ECO:0007669"/>
    <property type="project" value="TreeGrafter"/>
</dbReference>
<proteinExistence type="predicted"/>
<keyword evidence="3" id="KW-0547">Nucleotide-binding</keyword>
<dbReference type="InterPro" id="IPR014001">
    <property type="entry name" value="Helicase_ATP-bd"/>
</dbReference>
<dbReference type="GO" id="GO:0005524">
    <property type="term" value="F:ATP binding"/>
    <property type="evidence" value="ECO:0007669"/>
    <property type="project" value="InterPro"/>
</dbReference>
<dbReference type="GO" id="GO:0016787">
    <property type="term" value="F:hydrolase activity"/>
    <property type="evidence" value="ECO:0007669"/>
    <property type="project" value="InterPro"/>
</dbReference>
<dbReference type="InterPro" id="IPR050742">
    <property type="entry name" value="Helicase_Restrict-Modif_Enz"/>
</dbReference>
<protein>
    <submittedName>
        <fullName evidence="3">Superfamily II DNA or RNA helicase</fullName>
    </submittedName>
</protein>
<evidence type="ECO:0000313" key="4">
    <source>
        <dbReference type="Proteomes" id="UP000184147"/>
    </source>
</evidence>
<dbReference type="Proteomes" id="UP000184147">
    <property type="component" value="Unassembled WGS sequence"/>
</dbReference>
<dbReference type="SMART" id="SM00487">
    <property type="entry name" value="DEXDc"/>
    <property type="match status" value="1"/>
</dbReference>
<dbReference type="PANTHER" id="PTHR47396:SF1">
    <property type="entry name" value="ATP-DEPENDENT HELICASE IRC3-RELATED"/>
    <property type="match status" value="1"/>
</dbReference>
<dbReference type="InterPro" id="IPR027417">
    <property type="entry name" value="P-loop_NTPase"/>
</dbReference>
<sequence length="509" mass="59144">MSELLHNDEFEVRKELYDYQIRDINAIFERLDHAPAPYHLLYQLPTGGGKTVIFSEITRRYLEKHQKKVVVLTHRIELCKQTSKMLTHFQVKNKVINSTIKELPDQDEYACFVAMVETLKNRLNDKKLAIQDVGLVIVDEAHFNSFRKLFSAFKEAFILGVTATPLSSNIKLPMYQNYNELIVGDTIQELIDQGYLAKATTYSYNVGLTSLKVGINGDYTVKSSDELYSNLMMQEKLLHAYMEKSFGKKTLIFNNGIHTSLYVYDTFKKAGLNIRHLDNTTPNDERKSILKWFKKTPDAILTSVSILTTGFDEPTVESIILNRATKSITLYFQMIGRGSRRLPHKTEFTIIDLGNNALRFGLWNAPVDWQQIFKSPEFYLASLRDDAEIERNFTYEMPPELRKKFAKTTDFSFDLHEEFKKTVKNNLKAKTVIDLSIQQHARLCVENADDAIQAKFLAKELHDDIEYRVRQYCVLLGNTTKNYRLWLIEDYKEKLVLEIARKMRLKLFS</sequence>
<dbReference type="PANTHER" id="PTHR47396">
    <property type="entry name" value="TYPE I RESTRICTION ENZYME ECOKI R PROTEIN"/>
    <property type="match status" value="1"/>
</dbReference>
<dbReference type="PROSITE" id="PS51192">
    <property type="entry name" value="HELICASE_ATP_BIND_1"/>
    <property type="match status" value="1"/>
</dbReference>
<dbReference type="RefSeq" id="WP_073362242.1">
    <property type="nucleotide sequence ID" value="NZ_FQVQ01000004.1"/>
</dbReference>
<dbReference type="SUPFAM" id="SSF52540">
    <property type="entry name" value="P-loop containing nucleoside triphosphate hydrolases"/>
    <property type="match status" value="1"/>
</dbReference>
<dbReference type="EMBL" id="FQVQ01000004">
    <property type="protein sequence ID" value="SHF14755.1"/>
    <property type="molecule type" value="Genomic_DNA"/>
</dbReference>
<dbReference type="SMART" id="SM00490">
    <property type="entry name" value="HELICc"/>
    <property type="match status" value="1"/>
</dbReference>
<accession>A0A1M4Z9V1</accession>
<dbReference type="OrthoDB" id="9802848at2"/>
<evidence type="ECO:0000313" key="3">
    <source>
        <dbReference type="EMBL" id="SHF14755.1"/>
    </source>
</evidence>
<dbReference type="STRING" id="1124188.SAMN05444377_10497"/>
<organism evidence="3 4">
    <name type="scientific">Flavobacterium fontis</name>
    <dbReference type="NCBI Taxonomy" id="1124188"/>
    <lineage>
        <taxon>Bacteria</taxon>
        <taxon>Pseudomonadati</taxon>
        <taxon>Bacteroidota</taxon>
        <taxon>Flavobacteriia</taxon>
        <taxon>Flavobacteriales</taxon>
        <taxon>Flavobacteriaceae</taxon>
        <taxon>Flavobacterium</taxon>
    </lineage>
</organism>
<name>A0A1M4Z9V1_9FLAO</name>
<evidence type="ECO:0000259" key="2">
    <source>
        <dbReference type="PROSITE" id="PS51194"/>
    </source>
</evidence>
<dbReference type="GO" id="GO:0036121">
    <property type="term" value="F:double-stranded DNA helicase activity"/>
    <property type="evidence" value="ECO:0007669"/>
    <property type="project" value="TreeGrafter"/>
</dbReference>
<dbReference type="InterPro" id="IPR001650">
    <property type="entry name" value="Helicase_C-like"/>
</dbReference>
<feature type="domain" description="Helicase C-terminal" evidence="2">
    <location>
        <begin position="223"/>
        <end position="405"/>
    </location>
</feature>
<feature type="domain" description="Helicase ATP-binding" evidence="1">
    <location>
        <begin position="31"/>
        <end position="183"/>
    </location>
</feature>